<dbReference type="InterPro" id="IPR000531">
    <property type="entry name" value="Beta-barrel_TonB"/>
</dbReference>
<keyword evidence="16" id="KW-1185">Reference proteome</keyword>
<evidence type="ECO:0000256" key="1">
    <source>
        <dbReference type="ARBA" id="ARBA00004571"/>
    </source>
</evidence>
<evidence type="ECO:0000256" key="7">
    <source>
        <dbReference type="ARBA" id="ARBA00023136"/>
    </source>
</evidence>
<keyword evidence="7 10" id="KW-0472">Membrane</keyword>
<dbReference type="HOGENOM" id="CLU_008287_18_1_5"/>
<evidence type="ECO:0000256" key="3">
    <source>
        <dbReference type="ARBA" id="ARBA00022452"/>
    </source>
</evidence>
<dbReference type="STRING" id="1549858.MC45_10340"/>
<dbReference type="RefSeq" id="WP_038662690.1">
    <property type="nucleotide sequence ID" value="NZ_CP009571.1"/>
</dbReference>
<keyword evidence="8 15" id="KW-0675">Receptor</keyword>
<reference evidence="15 16" key="1">
    <citation type="submission" date="2014-09" db="EMBL/GenBank/DDBJ databases">
        <title>Using Illumina technology Improving SMRT sequencing Genome Assembly by RASTools.</title>
        <authorList>
            <person name="Zhou Y."/>
            <person name="Ma T."/>
            <person name="Liu T."/>
        </authorList>
    </citation>
    <scope>NUCLEOTIDE SEQUENCE [LARGE SCALE GENOMIC DNA]</scope>
    <source>
        <strain evidence="15 16">ATCC 55669</strain>
    </source>
</reference>
<dbReference type="InterPro" id="IPR039426">
    <property type="entry name" value="TonB-dep_rcpt-like"/>
</dbReference>
<evidence type="ECO:0000256" key="11">
    <source>
        <dbReference type="RuleBase" id="RU003357"/>
    </source>
</evidence>
<keyword evidence="4 10" id="KW-0812">Transmembrane</keyword>
<dbReference type="EMBL" id="CP009571">
    <property type="protein sequence ID" value="AIT06707.1"/>
    <property type="molecule type" value="Genomic_DNA"/>
</dbReference>
<dbReference type="PANTHER" id="PTHR30069:SF29">
    <property type="entry name" value="HEMOGLOBIN AND HEMOGLOBIN-HAPTOGLOBIN-BINDING PROTEIN 1-RELATED"/>
    <property type="match status" value="1"/>
</dbReference>
<sequence>MRLLLSTAVLFASAIAVPALAQADPDVAPDIVVTGRGLPDSPGERAFDIVTIDRDRLQANASARLESVLADVAGLQQFRRSDSRTANPTSQGITLRGIGGNASSRALLILDGVPQADPFGGWVAFPAYATGRLGQVRVTRGGGSGYFGPGALAGTVQLDSATPDQLAPLDASLFYGSRDSIEAQGAAALVRDGGFATLSGAYARGDGFVPTVASSRGPVDRAAPYEQASGALRTVVTVAPSTEVQANVSAFTDRRDRGTAFTANRSDGADASLRLVGRGAWGWSALAYLQTRAFASSFASINAARTTVSQSLNQYNTPATGLGARLEVQPPVGEAIDLRLGADIRDVSGKTQELFTFVNASPTRRREAGGSTRTQGLFADGSVALGDLTLTGAGRIDWWRIDGGFLRERPLAGGAALTDNRFADRDGSEFTGRLGAAWRAAAAVTVRAAAYRGWRLPTLNELYRPFRVGNDVTAANAGLSPERLTGIEGGVTLTPFADASLAATLFHNQLDDAIANVTLAATPTSAMRVRRNLDAIRSTGVEVDARYATGPFTALASWSHVDARVRASGAAVALDGLRPAQTPRDAISGTLGWRQRRAAVSATLRHVARQFDDDQNSRSLAPATTLDGYAALPVTRVLTIEARAENVFDARVEAGISGANIVERATPRTLWIGVRARLD</sequence>
<dbReference type="SUPFAM" id="SSF56935">
    <property type="entry name" value="Porins"/>
    <property type="match status" value="1"/>
</dbReference>
<evidence type="ECO:0000256" key="10">
    <source>
        <dbReference type="PROSITE-ProRule" id="PRU01360"/>
    </source>
</evidence>
<evidence type="ECO:0000259" key="13">
    <source>
        <dbReference type="Pfam" id="PF00593"/>
    </source>
</evidence>
<comment type="subcellular location">
    <subcellularLocation>
        <location evidence="1 10">Cell outer membrane</location>
        <topology evidence="1 10">Multi-pass membrane protein</topology>
    </subcellularLocation>
</comment>
<gene>
    <name evidence="15" type="ORF">MC45_10340</name>
</gene>
<keyword evidence="5 12" id="KW-0732">Signal</keyword>
<evidence type="ECO:0000256" key="6">
    <source>
        <dbReference type="ARBA" id="ARBA00023077"/>
    </source>
</evidence>
<dbReference type="GO" id="GO:0009279">
    <property type="term" value="C:cell outer membrane"/>
    <property type="evidence" value="ECO:0007669"/>
    <property type="project" value="UniProtKB-SubCell"/>
</dbReference>
<evidence type="ECO:0000256" key="8">
    <source>
        <dbReference type="ARBA" id="ARBA00023170"/>
    </source>
</evidence>
<name>A0A097EGL3_9SPHN</name>
<dbReference type="PROSITE" id="PS52016">
    <property type="entry name" value="TONB_DEPENDENT_REC_3"/>
    <property type="match status" value="1"/>
</dbReference>
<dbReference type="KEGG" id="stax:MC45_10340"/>
<dbReference type="Proteomes" id="UP000033200">
    <property type="component" value="Chromosome"/>
</dbReference>
<dbReference type="InterPro" id="IPR012910">
    <property type="entry name" value="Plug_dom"/>
</dbReference>
<evidence type="ECO:0000256" key="9">
    <source>
        <dbReference type="ARBA" id="ARBA00023237"/>
    </source>
</evidence>
<dbReference type="Gene3D" id="2.170.130.10">
    <property type="entry name" value="TonB-dependent receptor, plug domain"/>
    <property type="match status" value="1"/>
</dbReference>
<evidence type="ECO:0000256" key="5">
    <source>
        <dbReference type="ARBA" id="ARBA00022729"/>
    </source>
</evidence>
<accession>A0A097EGL3</accession>
<dbReference type="GO" id="GO:0015344">
    <property type="term" value="F:siderophore uptake transmembrane transporter activity"/>
    <property type="evidence" value="ECO:0007669"/>
    <property type="project" value="TreeGrafter"/>
</dbReference>
<dbReference type="AlphaFoldDB" id="A0A097EGL3"/>
<evidence type="ECO:0000256" key="2">
    <source>
        <dbReference type="ARBA" id="ARBA00022448"/>
    </source>
</evidence>
<feature type="signal peptide" evidence="12">
    <location>
        <begin position="1"/>
        <end position="21"/>
    </location>
</feature>
<dbReference type="Gene3D" id="2.40.170.20">
    <property type="entry name" value="TonB-dependent receptor, beta-barrel domain"/>
    <property type="match status" value="1"/>
</dbReference>
<feature type="chain" id="PRO_5001934660" evidence="12">
    <location>
        <begin position="22"/>
        <end position="679"/>
    </location>
</feature>
<dbReference type="Pfam" id="PF00593">
    <property type="entry name" value="TonB_dep_Rec_b-barrel"/>
    <property type="match status" value="1"/>
</dbReference>
<dbReference type="GO" id="GO:0044718">
    <property type="term" value="P:siderophore transmembrane transport"/>
    <property type="evidence" value="ECO:0007669"/>
    <property type="project" value="TreeGrafter"/>
</dbReference>
<dbReference type="PANTHER" id="PTHR30069">
    <property type="entry name" value="TONB-DEPENDENT OUTER MEMBRANE RECEPTOR"/>
    <property type="match status" value="1"/>
</dbReference>
<dbReference type="InterPro" id="IPR036942">
    <property type="entry name" value="Beta-barrel_TonB_sf"/>
</dbReference>
<proteinExistence type="inferred from homology"/>
<protein>
    <submittedName>
        <fullName evidence="15">TonB-dependent receptor</fullName>
    </submittedName>
</protein>
<evidence type="ECO:0000259" key="14">
    <source>
        <dbReference type="Pfam" id="PF07715"/>
    </source>
</evidence>
<keyword evidence="2 10" id="KW-0813">Transport</keyword>
<comment type="similarity">
    <text evidence="10 11">Belongs to the TonB-dependent receptor family.</text>
</comment>
<evidence type="ECO:0000256" key="4">
    <source>
        <dbReference type="ARBA" id="ARBA00022692"/>
    </source>
</evidence>
<feature type="domain" description="TonB-dependent receptor-like beta-barrel" evidence="13">
    <location>
        <begin position="242"/>
        <end position="647"/>
    </location>
</feature>
<dbReference type="InterPro" id="IPR037066">
    <property type="entry name" value="Plug_dom_sf"/>
</dbReference>
<evidence type="ECO:0000256" key="12">
    <source>
        <dbReference type="SAM" id="SignalP"/>
    </source>
</evidence>
<keyword evidence="3 10" id="KW-1134">Transmembrane beta strand</keyword>
<evidence type="ECO:0000313" key="15">
    <source>
        <dbReference type="EMBL" id="AIT06707.1"/>
    </source>
</evidence>
<dbReference type="eggNOG" id="COG4206">
    <property type="taxonomic scope" value="Bacteria"/>
</dbReference>
<keyword evidence="6 11" id="KW-0798">TonB box</keyword>
<keyword evidence="9 10" id="KW-0998">Cell outer membrane</keyword>
<feature type="domain" description="TonB-dependent receptor plug" evidence="14">
    <location>
        <begin position="49"/>
        <end position="155"/>
    </location>
</feature>
<evidence type="ECO:0000313" key="16">
    <source>
        <dbReference type="Proteomes" id="UP000033200"/>
    </source>
</evidence>
<organism evidence="15 16">
    <name type="scientific">Sphingomonas taxi</name>
    <dbReference type="NCBI Taxonomy" id="1549858"/>
    <lineage>
        <taxon>Bacteria</taxon>
        <taxon>Pseudomonadati</taxon>
        <taxon>Pseudomonadota</taxon>
        <taxon>Alphaproteobacteria</taxon>
        <taxon>Sphingomonadales</taxon>
        <taxon>Sphingomonadaceae</taxon>
        <taxon>Sphingomonas</taxon>
    </lineage>
</organism>
<dbReference type="Pfam" id="PF07715">
    <property type="entry name" value="Plug"/>
    <property type="match status" value="1"/>
</dbReference>